<protein>
    <submittedName>
        <fullName evidence="7">Methylmalonyl-CoA mutase</fullName>
    </submittedName>
</protein>
<evidence type="ECO:0000256" key="5">
    <source>
        <dbReference type="ARBA" id="ARBA00023285"/>
    </source>
</evidence>
<evidence type="ECO:0000313" key="7">
    <source>
        <dbReference type="EMBL" id="BBH54289.1"/>
    </source>
</evidence>
<reference evidence="7 8" key="1">
    <citation type="submission" date="2018-12" db="EMBL/GenBank/DDBJ databases">
        <title>Rubrispira sanarue gen. nov., sp., nov., a member of the order Silvanigrellales, isolated from a brackish lake in Hamamatsu Japan.</title>
        <authorList>
            <person name="Maejima Y."/>
            <person name="Iino T."/>
            <person name="Muraguchi Y."/>
            <person name="Fukuda K."/>
            <person name="Nojiri H."/>
            <person name="Ohkuma M."/>
            <person name="Moriuchi R."/>
            <person name="Dohra H."/>
            <person name="Kimbara K."/>
            <person name="Shintani M."/>
        </authorList>
    </citation>
    <scope>NUCLEOTIDE SEQUENCE [LARGE SCALE GENOMIC DNA]</scope>
    <source>
        <strain evidence="7 8">RF1110005</strain>
    </source>
</reference>
<accession>A0A4P2VQJ2</accession>
<sequence length="163" mass="17303">MKSILCSTAKFSLQVCANHEDNSGTHILGGVSFSKIPRILIAKCGLDGHDRGAKYIARALRDAGMEVIYTGIRQSPEDVAMTAVQEDVDLVGLSLLSGAHNTLFPKLLAALKLNGGEDIPVFGGGVIPDSDIPHLKSLGIKAIFTPGTRVEDVIIEIKKILEG</sequence>
<dbReference type="GO" id="GO:0031419">
    <property type="term" value="F:cobalamin binding"/>
    <property type="evidence" value="ECO:0007669"/>
    <property type="project" value="UniProtKB-KW"/>
</dbReference>
<organism evidence="7 8">
    <name type="scientific">Fluviispira sanaruensis</name>
    <dbReference type="NCBI Taxonomy" id="2493639"/>
    <lineage>
        <taxon>Bacteria</taxon>
        <taxon>Pseudomonadati</taxon>
        <taxon>Bdellovibrionota</taxon>
        <taxon>Oligoflexia</taxon>
        <taxon>Silvanigrellales</taxon>
        <taxon>Silvanigrellaceae</taxon>
        <taxon>Fluviispira</taxon>
    </lineage>
</organism>
<keyword evidence="4" id="KW-0413">Isomerase</keyword>
<dbReference type="GO" id="GO:0046872">
    <property type="term" value="F:metal ion binding"/>
    <property type="evidence" value="ECO:0007669"/>
    <property type="project" value="UniProtKB-KW"/>
</dbReference>
<dbReference type="InterPro" id="IPR006158">
    <property type="entry name" value="Cobalamin-bd"/>
</dbReference>
<gene>
    <name evidence="7" type="ORF">JCM31447_27530</name>
</gene>
<dbReference type="EMBL" id="AP019368">
    <property type="protein sequence ID" value="BBH54289.1"/>
    <property type="molecule type" value="Genomic_DNA"/>
</dbReference>
<dbReference type="InterPro" id="IPR006159">
    <property type="entry name" value="Acid_CoA_mut_C"/>
</dbReference>
<dbReference type="AlphaFoldDB" id="A0A4P2VQJ2"/>
<dbReference type="Proteomes" id="UP000291236">
    <property type="component" value="Chromosome"/>
</dbReference>
<keyword evidence="2" id="KW-0846">Cobalamin</keyword>
<dbReference type="SUPFAM" id="SSF52242">
    <property type="entry name" value="Cobalamin (vitamin B12)-binding domain"/>
    <property type="match status" value="1"/>
</dbReference>
<dbReference type="OrthoDB" id="9788468at2"/>
<comment type="cofactor">
    <cofactor evidence="1">
        <name>adenosylcob(III)alamin</name>
        <dbReference type="ChEBI" id="CHEBI:18408"/>
    </cofactor>
</comment>
<keyword evidence="8" id="KW-1185">Reference proteome</keyword>
<evidence type="ECO:0000313" key="8">
    <source>
        <dbReference type="Proteomes" id="UP000291236"/>
    </source>
</evidence>
<dbReference type="PANTHER" id="PTHR48101:SF1">
    <property type="entry name" value="METHYLMALONYL-COA MUTASE, LARGE SUBUNIT"/>
    <property type="match status" value="1"/>
</dbReference>
<name>A0A4P2VQJ2_FLUSA</name>
<evidence type="ECO:0000256" key="3">
    <source>
        <dbReference type="ARBA" id="ARBA00022723"/>
    </source>
</evidence>
<evidence type="ECO:0000259" key="6">
    <source>
        <dbReference type="PROSITE" id="PS51332"/>
    </source>
</evidence>
<evidence type="ECO:0000256" key="4">
    <source>
        <dbReference type="ARBA" id="ARBA00023235"/>
    </source>
</evidence>
<dbReference type="InterPro" id="IPR036724">
    <property type="entry name" value="Cobalamin-bd_sf"/>
</dbReference>
<evidence type="ECO:0000256" key="2">
    <source>
        <dbReference type="ARBA" id="ARBA00022628"/>
    </source>
</evidence>
<dbReference type="KEGG" id="sbf:JCM31447_27530"/>
<proteinExistence type="predicted"/>
<dbReference type="NCBIfam" id="TIGR00640">
    <property type="entry name" value="acid_CoA_mut_C"/>
    <property type="match status" value="1"/>
</dbReference>
<evidence type="ECO:0000256" key="1">
    <source>
        <dbReference type="ARBA" id="ARBA00001922"/>
    </source>
</evidence>
<keyword evidence="3" id="KW-0479">Metal-binding</keyword>
<dbReference type="Pfam" id="PF02310">
    <property type="entry name" value="B12-binding"/>
    <property type="match status" value="1"/>
</dbReference>
<dbReference type="GO" id="GO:0016853">
    <property type="term" value="F:isomerase activity"/>
    <property type="evidence" value="ECO:0007669"/>
    <property type="project" value="UniProtKB-KW"/>
</dbReference>
<keyword evidence="5" id="KW-0170">Cobalt</keyword>
<dbReference type="RefSeq" id="WP_130611763.1">
    <property type="nucleotide sequence ID" value="NZ_AP019368.1"/>
</dbReference>
<feature type="domain" description="B12-binding" evidence="6">
    <location>
        <begin position="36"/>
        <end position="163"/>
    </location>
</feature>
<dbReference type="PANTHER" id="PTHR48101">
    <property type="entry name" value="METHYLMALONYL-COA MUTASE, MITOCHONDRIAL-RELATED"/>
    <property type="match status" value="1"/>
</dbReference>
<dbReference type="CDD" id="cd02071">
    <property type="entry name" value="MM_CoA_mut_B12_BD"/>
    <property type="match status" value="1"/>
</dbReference>
<dbReference type="Gene3D" id="3.40.50.280">
    <property type="entry name" value="Cobalamin-binding domain"/>
    <property type="match status" value="1"/>
</dbReference>
<dbReference type="PROSITE" id="PS51332">
    <property type="entry name" value="B12_BINDING"/>
    <property type="match status" value="1"/>
</dbReference>